<accession>F2D3V9</accession>
<dbReference type="EMBL" id="AK358567">
    <property type="protein sequence ID" value="BAJ89780.1"/>
    <property type="molecule type" value="mRNA"/>
</dbReference>
<sequence>MHVLSFFEAKCGVRMIRSISFMCVCTLCKEVRIVAPLLCFILLSDHICGIFLHWCKKEKLFLEQQRPDNRRDRSTDEWLICCLSTNSISHF</sequence>
<evidence type="ECO:0000313" key="1">
    <source>
        <dbReference type="EMBL" id="BAJ89780.1"/>
    </source>
</evidence>
<organism evidence="1">
    <name type="scientific">Hordeum vulgare subsp. vulgare</name>
    <name type="common">Domesticated barley</name>
    <dbReference type="NCBI Taxonomy" id="112509"/>
    <lineage>
        <taxon>Eukaryota</taxon>
        <taxon>Viridiplantae</taxon>
        <taxon>Streptophyta</taxon>
        <taxon>Embryophyta</taxon>
        <taxon>Tracheophyta</taxon>
        <taxon>Spermatophyta</taxon>
        <taxon>Magnoliopsida</taxon>
        <taxon>Liliopsida</taxon>
        <taxon>Poales</taxon>
        <taxon>Poaceae</taxon>
        <taxon>BOP clade</taxon>
        <taxon>Pooideae</taxon>
        <taxon>Triticodae</taxon>
        <taxon>Triticeae</taxon>
        <taxon>Hordeinae</taxon>
        <taxon>Hordeum</taxon>
    </lineage>
</organism>
<name>F2D3V9_HORVV</name>
<proteinExistence type="evidence at transcript level"/>
<protein>
    <submittedName>
        <fullName evidence="1">Predicted protein</fullName>
    </submittedName>
</protein>
<reference evidence="1" key="1">
    <citation type="journal article" date="2011" name="Plant Physiol.">
        <title>Comprehensive sequence analysis of 24,783 barley full-length cDNAs derived from 12 clone libraries.</title>
        <authorList>
            <person name="Matsumoto T."/>
            <person name="Tanaka T."/>
            <person name="Sakai H."/>
            <person name="Amano N."/>
            <person name="Kanamori H."/>
            <person name="Kurita K."/>
            <person name="Kikuta A."/>
            <person name="Kamiya K."/>
            <person name="Yamamoto M."/>
            <person name="Ikawa H."/>
            <person name="Fujii N."/>
            <person name="Hori K."/>
            <person name="Itoh T."/>
            <person name="Sato K."/>
        </authorList>
    </citation>
    <scope>NUCLEOTIDE SEQUENCE</scope>
</reference>
<dbReference type="AlphaFoldDB" id="F2D3V9"/>